<dbReference type="AlphaFoldDB" id="A0A1G1ZR74"/>
<dbReference type="PIRSF" id="PIRSF016933">
    <property type="entry name" value="PrsW"/>
    <property type="match status" value="1"/>
</dbReference>
<dbReference type="EMBL" id="MHJL01000032">
    <property type="protein sequence ID" value="OGY66955.1"/>
    <property type="molecule type" value="Genomic_DNA"/>
</dbReference>
<dbReference type="GO" id="GO:0006508">
    <property type="term" value="P:proteolysis"/>
    <property type="evidence" value="ECO:0007669"/>
    <property type="project" value="UniProtKB-KW"/>
</dbReference>
<evidence type="ECO:0000313" key="12">
    <source>
        <dbReference type="Proteomes" id="UP000177690"/>
    </source>
</evidence>
<accession>A0A1G1ZR74</accession>
<protein>
    <recommendedName>
        <fullName evidence="3">Protease PrsW</fullName>
    </recommendedName>
</protein>
<evidence type="ECO:0000256" key="5">
    <source>
        <dbReference type="ARBA" id="ARBA00022670"/>
    </source>
</evidence>
<keyword evidence="7" id="KW-0378">Hydrolase</keyword>
<dbReference type="GO" id="GO:0008233">
    <property type="term" value="F:peptidase activity"/>
    <property type="evidence" value="ECO:0007669"/>
    <property type="project" value="UniProtKB-KW"/>
</dbReference>
<name>A0A1G1ZR74_9BACT</name>
<keyword evidence="8 10" id="KW-1133">Transmembrane helix</keyword>
<evidence type="ECO:0000256" key="4">
    <source>
        <dbReference type="ARBA" id="ARBA00022475"/>
    </source>
</evidence>
<feature type="transmembrane region" description="Helical" evidence="10">
    <location>
        <begin position="6"/>
        <end position="24"/>
    </location>
</feature>
<evidence type="ECO:0000313" key="11">
    <source>
        <dbReference type="EMBL" id="OGY66955.1"/>
    </source>
</evidence>
<evidence type="ECO:0000256" key="1">
    <source>
        <dbReference type="ARBA" id="ARBA00004651"/>
    </source>
</evidence>
<feature type="transmembrane region" description="Helical" evidence="10">
    <location>
        <begin position="146"/>
        <end position="165"/>
    </location>
</feature>
<feature type="transmembrane region" description="Helical" evidence="10">
    <location>
        <begin position="177"/>
        <end position="196"/>
    </location>
</feature>
<gene>
    <name evidence="11" type="ORF">A3I24_00545</name>
</gene>
<evidence type="ECO:0000256" key="10">
    <source>
        <dbReference type="SAM" id="Phobius"/>
    </source>
</evidence>
<organism evidence="11 12">
    <name type="scientific">Candidatus Harrisonbacteria bacterium RIFCSPLOWO2_02_FULL_41_13b</name>
    <dbReference type="NCBI Taxonomy" id="1798409"/>
    <lineage>
        <taxon>Bacteria</taxon>
        <taxon>Candidatus Harrisoniibacteriota</taxon>
    </lineage>
</organism>
<dbReference type="InterPro" id="IPR023596">
    <property type="entry name" value="Peptidase_PrsW_arch/bac"/>
</dbReference>
<feature type="transmembrane region" description="Helical" evidence="10">
    <location>
        <begin position="202"/>
        <end position="220"/>
    </location>
</feature>
<reference evidence="11 12" key="1">
    <citation type="journal article" date="2016" name="Nat. Commun.">
        <title>Thousands of microbial genomes shed light on interconnected biogeochemical processes in an aquifer system.</title>
        <authorList>
            <person name="Anantharaman K."/>
            <person name="Brown C.T."/>
            <person name="Hug L.A."/>
            <person name="Sharon I."/>
            <person name="Castelle C.J."/>
            <person name="Probst A.J."/>
            <person name="Thomas B.C."/>
            <person name="Singh A."/>
            <person name="Wilkins M.J."/>
            <person name="Karaoz U."/>
            <person name="Brodie E.L."/>
            <person name="Williams K.H."/>
            <person name="Hubbard S.S."/>
            <person name="Banfield J.F."/>
        </authorList>
    </citation>
    <scope>NUCLEOTIDE SEQUENCE [LARGE SCALE GENOMIC DNA]</scope>
</reference>
<evidence type="ECO:0000256" key="2">
    <source>
        <dbReference type="ARBA" id="ARBA00009165"/>
    </source>
</evidence>
<comment type="caution">
    <text evidence="11">The sequence shown here is derived from an EMBL/GenBank/DDBJ whole genome shotgun (WGS) entry which is preliminary data.</text>
</comment>
<dbReference type="STRING" id="1798409.A3I24_00545"/>
<dbReference type="InterPro" id="IPR026898">
    <property type="entry name" value="PrsW"/>
</dbReference>
<evidence type="ECO:0000256" key="7">
    <source>
        <dbReference type="ARBA" id="ARBA00022801"/>
    </source>
</evidence>
<sequence length="227" mass="25693">MVFSIVIPVILGLLPSLAWLAFYLKEDLRHPEPKKLIFYTFLAGIFSTIFVLQIQIFVNGWLDDYVISYGLIYFLVLALIEEVFKFLAVYFAVGYRKEFDEPIDAMIYMIVAALGFAAVENVASIFQAAKSLTIGVGPLETVTLRFVGATLLHTISSGLVGYYWGKAMAKKSNYSSLIARGLIFATILHAIFNYFIINFESLAISVIFLIFVAIFILNDFERLKRYK</sequence>
<dbReference type="Proteomes" id="UP000177690">
    <property type="component" value="Unassembled WGS sequence"/>
</dbReference>
<dbReference type="PANTHER" id="PTHR36844">
    <property type="entry name" value="PROTEASE PRSW"/>
    <property type="match status" value="1"/>
</dbReference>
<comment type="similarity">
    <text evidence="2">Belongs to the protease PrsW family.</text>
</comment>
<feature type="transmembrane region" description="Helical" evidence="10">
    <location>
        <begin position="70"/>
        <end position="93"/>
    </location>
</feature>
<keyword evidence="4" id="KW-1003">Cell membrane</keyword>
<feature type="transmembrane region" description="Helical" evidence="10">
    <location>
        <begin position="36"/>
        <end position="58"/>
    </location>
</feature>
<proteinExistence type="inferred from homology"/>
<dbReference type="PANTHER" id="PTHR36844:SF1">
    <property type="entry name" value="PROTEASE PRSW"/>
    <property type="match status" value="1"/>
</dbReference>
<dbReference type="Pfam" id="PF13367">
    <property type="entry name" value="PrsW-protease"/>
    <property type="match status" value="1"/>
</dbReference>
<evidence type="ECO:0000256" key="8">
    <source>
        <dbReference type="ARBA" id="ARBA00022989"/>
    </source>
</evidence>
<feature type="transmembrane region" description="Helical" evidence="10">
    <location>
        <begin position="105"/>
        <end position="126"/>
    </location>
</feature>
<comment type="subcellular location">
    <subcellularLocation>
        <location evidence="1">Cell membrane</location>
        <topology evidence="1">Multi-pass membrane protein</topology>
    </subcellularLocation>
</comment>
<evidence type="ECO:0000256" key="3">
    <source>
        <dbReference type="ARBA" id="ARBA00018997"/>
    </source>
</evidence>
<keyword evidence="9 10" id="KW-0472">Membrane</keyword>
<keyword evidence="5" id="KW-0645">Protease</keyword>
<evidence type="ECO:0000256" key="9">
    <source>
        <dbReference type="ARBA" id="ARBA00023136"/>
    </source>
</evidence>
<keyword evidence="6 10" id="KW-0812">Transmembrane</keyword>
<evidence type="ECO:0000256" key="6">
    <source>
        <dbReference type="ARBA" id="ARBA00022692"/>
    </source>
</evidence>
<dbReference type="GO" id="GO:0005886">
    <property type="term" value="C:plasma membrane"/>
    <property type="evidence" value="ECO:0007669"/>
    <property type="project" value="UniProtKB-SubCell"/>
</dbReference>